<dbReference type="InterPro" id="IPR004358">
    <property type="entry name" value="Sig_transdc_His_kin-like_C"/>
</dbReference>
<dbReference type="EMBL" id="FNIA01000010">
    <property type="protein sequence ID" value="SDM95455.1"/>
    <property type="molecule type" value="Genomic_DNA"/>
</dbReference>
<evidence type="ECO:0000313" key="16">
    <source>
        <dbReference type="Proteomes" id="UP000199370"/>
    </source>
</evidence>
<dbReference type="Pfam" id="PF00989">
    <property type="entry name" value="PAS"/>
    <property type="match status" value="1"/>
</dbReference>
<dbReference type="CDD" id="cd00130">
    <property type="entry name" value="PAS"/>
    <property type="match status" value="1"/>
</dbReference>
<dbReference type="InterPro" id="IPR013767">
    <property type="entry name" value="PAS_fold"/>
</dbReference>
<dbReference type="PANTHER" id="PTHR42878">
    <property type="entry name" value="TWO-COMPONENT HISTIDINE KINASE"/>
    <property type="match status" value="1"/>
</dbReference>
<dbReference type="SUPFAM" id="SSF55785">
    <property type="entry name" value="PYP-like sensor domain (PAS domain)"/>
    <property type="match status" value="2"/>
</dbReference>
<dbReference type="InterPro" id="IPR036890">
    <property type="entry name" value="HATPase_C_sf"/>
</dbReference>
<dbReference type="EC" id="2.7.13.3" evidence="3"/>
<evidence type="ECO:0000256" key="3">
    <source>
        <dbReference type="ARBA" id="ARBA00012438"/>
    </source>
</evidence>
<organism evidence="15 16">
    <name type="scientific">Haloarchaeobius iranensis</name>
    <dbReference type="NCBI Taxonomy" id="996166"/>
    <lineage>
        <taxon>Archaea</taxon>
        <taxon>Methanobacteriati</taxon>
        <taxon>Methanobacteriota</taxon>
        <taxon>Stenosarchaea group</taxon>
        <taxon>Halobacteria</taxon>
        <taxon>Halobacteriales</taxon>
        <taxon>Halorubellaceae</taxon>
        <taxon>Haloarchaeobius</taxon>
    </lineage>
</organism>
<keyword evidence="11" id="KW-0472">Membrane</keyword>
<dbReference type="Gene3D" id="3.30.450.40">
    <property type="match status" value="1"/>
</dbReference>
<dbReference type="OrthoDB" id="327291at2157"/>
<proteinExistence type="predicted"/>
<comment type="subcellular location">
    <subcellularLocation>
        <location evidence="2">Membrane</location>
        <topology evidence="2">Multi-pass membrane protein</topology>
    </subcellularLocation>
</comment>
<evidence type="ECO:0000259" key="12">
    <source>
        <dbReference type="PROSITE" id="PS50109"/>
    </source>
</evidence>
<dbReference type="SUPFAM" id="SSF52172">
    <property type="entry name" value="CheY-like"/>
    <property type="match status" value="1"/>
</dbReference>
<dbReference type="NCBIfam" id="TIGR00229">
    <property type="entry name" value="sensory_box"/>
    <property type="match status" value="2"/>
</dbReference>
<dbReference type="Gene3D" id="3.30.565.10">
    <property type="entry name" value="Histidine kinase-like ATPase, C-terminal domain"/>
    <property type="match status" value="1"/>
</dbReference>
<dbReference type="InterPro" id="IPR001610">
    <property type="entry name" value="PAC"/>
</dbReference>
<protein>
    <recommendedName>
        <fullName evidence="3">histidine kinase</fullName>
        <ecNumber evidence="3">2.7.13.3</ecNumber>
    </recommendedName>
</protein>
<accession>A0A1G9XGR5</accession>
<dbReference type="Pfam" id="PF13185">
    <property type="entry name" value="GAF_2"/>
    <property type="match status" value="1"/>
</dbReference>
<feature type="domain" description="PAS" evidence="13">
    <location>
        <begin position="393"/>
        <end position="453"/>
    </location>
</feature>
<evidence type="ECO:0000256" key="11">
    <source>
        <dbReference type="ARBA" id="ARBA00023136"/>
    </source>
</evidence>
<dbReference type="InterPro" id="IPR000700">
    <property type="entry name" value="PAS-assoc_C"/>
</dbReference>
<keyword evidence="10" id="KW-0902">Two-component regulatory system</keyword>
<dbReference type="InterPro" id="IPR029016">
    <property type="entry name" value="GAF-like_dom_sf"/>
</dbReference>
<dbReference type="CDD" id="cd00156">
    <property type="entry name" value="REC"/>
    <property type="match status" value="1"/>
</dbReference>
<feature type="domain" description="PAC" evidence="14">
    <location>
        <begin position="340"/>
        <end position="392"/>
    </location>
</feature>
<feature type="domain" description="Histidine kinase" evidence="12">
    <location>
        <begin position="525"/>
        <end position="731"/>
    </location>
</feature>
<dbReference type="SUPFAM" id="SSF55781">
    <property type="entry name" value="GAF domain-like"/>
    <property type="match status" value="1"/>
</dbReference>
<evidence type="ECO:0000256" key="5">
    <source>
        <dbReference type="ARBA" id="ARBA00022692"/>
    </source>
</evidence>
<dbReference type="PROSITE" id="PS50112">
    <property type="entry name" value="PAS"/>
    <property type="match status" value="2"/>
</dbReference>
<evidence type="ECO:0000256" key="8">
    <source>
        <dbReference type="ARBA" id="ARBA00022840"/>
    </source>
</evidence>
<dbReference type="Proteomes" id="UP000199370">
    <property type="component" value="Unassembled WGS sequence"/>
</dbReference>
<evidence type="ECO:0000256" key="6">
    <source>
        <dbReference type="ARBA" id="ARBA00022741"/>
    </source>
</evidence>
<evidence type="ECO:0000256" key="4">
    <source>
        <dbReference type="ARBA" id="ARBA00022679"/>
    </source>
</evidence>
<dbReference type="InterPro" id="IPR013656">
    <property type="entry name" value="PAS_4"/>
</dbReference>
<evidence type="ECO:0000256" key="10">
    <source>
        <dbReference type="ARBA" id="ARBA00023012"/>
    </source>
</evidence>
<dbReference type="GO" id="GO:0005524">
    <property type="term" value="F:ATP binding"/>
    <property type="evidence" value="ECO:0007669"/>
    <property type="project" value="UniProtKB-KW"/>
</dbReference>
<feature type="domain" description="PAS" evidence="13">
    <location>
        <begin position="265"/>
        <end position="310"/>
    </location>
</feature>
<dbReference type="STRING" id="996166.SAMN05192554_11098"/>
<dbReference type="Pfam" id="PF08448">
    <property type="entry name" value="PAS_4"/>
    <property type="match status" value="1"/>
</dbReference>
<reference evidence="15 16" key="1">
    <citation type="submission" date="2016-10" db="EMBL/GenBank/DDBJ databases">
        <authorList>
            <person name="de Groot N.N."/>
        </authorList>
    </citation>
    <scope>NUCLEOTIDE SEQUENCE [LARGE SCALE GENOMIC DNA]</scope>
    <source>
        <strain evidence="16">EB21,IBRC-M 10013,KCTC 4048</strain>
    </source>
</reference>
<dbReference type="SMART" id="SM00086">
    <property type="entry name" value="PAC"/>
    <property type="match status" value="2"/>
</dbReference>
<keyword evidence="7" id="KW-0418">Kinase</keyword>
<dbReference type="GO" id="GO:0000156">
    <property type="term" value="F:phosphorelay response regulator activity"/>
    <property type="evidence" value="ECO:0007669"/>
    <property type="project" value="TreeGrafter"/>
</dbReference>
<keyword evidence="6" id="KW-0547">Nucleotide-binding</keyword>
<dbReference type="Gene3D" id="3.40.50.2300">
    <property type="match status" value="1"/>
</dbReference>
<dbReference type="InterPro" id="IPR000014">
    <property type="entry name" value="PAS"/>
</dbReference>
<evidence type="ECO:0000259" key="13">
    <source>
        <dbReference type="PROSITE" id="PS50112"/>
    </source>
</evidence>
<sequence>MSSRPVVLSVRGSGEEPLLSDHPDVAATVVDDHADAADHLATDPVDCVVCPNERDGLSGLELLGRLRGAYPHVPSILVTDEPSDEVAAAVADGTASEYLPLAIWDDPPSRLAERVTVLSQEQDPTRPDERTLSGLLATARQLLTIHSPDEIADVIVDAAVETLDFEWTTVWLVDDHEERLTPAAGGDDPAYDVGEPPVGRVFETGQPTVQRRDDDAALYFPLGDHGVLAVGTGSVTDVEESDVQLAEILTANASAAFERTAREETLELYRTVVDNVREMVYVLDESARIVLVSRQIVEATGYERDELVGEHVSRFLDEGGFERGTELVAELHDSGDDGSRTYRTVGVRADGTNVPIEVEVSLLPSDDGEFRGTIGAVRDISDLVETEERLAQERDRFRSLFEHLPDPIVDARFEGDEPVIDTVNPAFERVFGHDRNAIVGESVNDVLVPADDEGTGRELDRRTFAGDGGPVSAEVRRETADGDRYFLFRGIPYRADERGTHAFGIYTDITDQHDRERHLQVLHRVLRHNLRTDMGVVIGYLDQLDDRLDDPDDHALIERVTGRAEDVARLADKVHQLEQVIQQDTDLTPGPTDVVERLEPLVDGLRDRYPRATIEVDAPGTAVAHADERLDLAVENLVENGIQHTHVPAPRVGVRVVADGAGVDIHVTDEGPGIPAHERAFLTGDRDVSQVEHGDGLGLWVVNWVVRSLGGEVSFGDPEVGTEVVVHLRPA</sequence>
<keyword evidence="4" id="KW-0808">Transferase</keyword>
<dbReference type="InterPro" id="IPR011006">
    <property type="entry name" value="CheY-like_superfamily"/>
</dbReference>
<evidence type="ECO:0000256" key="9">
    <source>
        <dbReference type="ARBA" id="ARBA00022989"/>
    </source>
</evidence>
<keyword evidence="5" id="KW-0812">Transmembrane</keyword>
<dbReference type="InterPro" id="IPR003594">
    <property type="entry name" value="HATPase_dom"/>
</dbReference>
<dbReference type="GO" id="GO:0016020">
    <property type="term" value="C:membrane"/>
    <property type="evidence" value="ECO:0007669"/>
    <property type="project" value="UniProtKB-SubCell"/>
</dbReference>
<dbReference type="Pfam" id="PF02518">
    <property type="entry name" value="HATPase_c"/>
    <property type="match status" value="1"/>
</dbReference>
<dbReference type="SMART" id="SM00091">
    <property type="entry name" value="PAS"/>
    <property type="match status" value="2"/>
</dbReference>
<comment type="catalytic activity">
    <reaction evidence="1">
        <text>ATP + protein L-histidine = ADP + protein N-phospho-L-histidine.</text>
        <dbReference type="EC" id="2.7.13.3"/>
    </reaction>
</comment>
<dbReference type="GO" id="GO:0006355">
    <property type="term" value="P:regulation of DNA-templated transcription"/>
    <property type="evidence" value="ECO:0007669"/>
    <property type="project" value="InterPro"/>
</dbReference>
<dbReference type="PANTHER" id="PTHR42878:SF7">
    <property type="entry name" value="SENSOR HISTIDINE KINASE GLRK"/>
    <property type="match status" value="1"/>
</dbReference>
<keyword evidence="8" id="KW-0067">ATP-binding</keyword>
<dbReference type="PROSITE" id="PS50109">
    <property type="entry name" value="HIS_KIN"/>
    <property type="match status" value="1"/>
</dbReference>
<dbReference type="InterPro" id="IPR035965">
    <property type="entry name" value="PAS-like_dom_sf"/>
</dbReference>
<dbReference type="PRINTS" id="PR00344">
    <property type="entry name" value="BCTRLSENSOR"/>
</dbReference>
<evidence type="ECO:0000256" key="1">
    <source>
        <dbReference type="ARBA" id="ARBA00000085"/>
    </source>
</evidence>
<dbReference type="Gene3D" id="3.30.450.20">
    <property type="entry name" value="PAS domain"/>
    <property type="match status" value="2"/>
</dbReference>
<keyword evidence="9" id="KW-1133">Transmembrane helix</keyword>
<name>A0A1G9XGR5_9EURY</name>
<evidence type="ECO:0000256" key="7">
    <source>
        <dbReference type="ARBA" id="ARBA00022777"/>
    </source>
</evidence>
<dbReference type="SMART" id="SM00387">
    <property type="entry name" value="HATPase_c"/>
    <property type="match status" value="1"/>
</dbReference>
<dbReference type="SUPFAM" id="SSF55874">
    <property type="entry name" value="ATPase domain of HSP90 chaperone/DNA topoisomerase II/histidine kinase"/>
    <property type="match status" value="1"/>
</dbReference>
<dbReference type="InterPro" id="IPR003018">
    <property type="entry name" value="GAF"/>
</dbReference>
<dbReference type="AlphaFoldDB" id="A0A1G9XGR5"/>
<dbReference type="InterPro" id="IPR050351">
    <property type="entry name" value="BphY/WalK/GraS-like"/>
</dbReference>
<dbReference type="PROSITE" id="PS50113">
    <property type="entry name" value="PAC"/>
    <property type="match status" value="1"/>
</dbReference>
<dbReference type="RefSeq" id="WP_089733683.1">
    <property type="nucleotide sequence ID" value="NZ_FNIA01000010.1"/>
</dbReference>
<evidence type="ECO:0000256" key="2">
    <source>
        <dbReference type="ARBA" id="ARBA00004141"/>
    </source>
</evidence>
<dbReference type="GO" id="GO:0030295">
    <property type="term" value="F:protein kinase activator activity"/>
    <property type="evidence" value="ECO:0007669"/>
    <property type="project" value="TreeGrafter"/>
</dbReference>
<evidence type="ECO:0000313" key="15">
    <source>
        <dbReference type="EMBL" id="SDM95455.1"/>
    </source>
</evidence>
<dbReference type="GO" id="GO:0007234">
    <property type="term" value="P:osmosensory signaling via phosphorelay pathway"/>
    <property type="evidence" value="ECO:0007669"/>
    <property type="project" value="TreeGrafter"/>
</dbReference>
<dbReference type="GO" id="GO:0004673">
    <property type="term" value="F:protein histidine kinase activity"/>
    <property type="evidence" value="ECO:0007669"/>
    <property type="project" value="UniProtKB-EC"/>
</dbReference>
<gene>
    <name evidence="15" type="ORF">SAMN05192554_11098</name>
</gene>
<keyword evidence="16" id="KW-1185">Reference proteome</keyword>
<evidence type="ECO:0000259" key="14">
    <source>
        <dbReference type="PROSITE" id="PS50113"/>
    </source>
</evidence>
<dbReference type="InterPro" id="IPR005467">
    <property type="entry name" value="His_kinase_dom"/>
</dbReference>